<accession>A0A6N9Q7V4</accession>
<evidence type="ECO:0008006" key="3">
    <source>
        <dbReference type="Google" id="ProtNLM"/>
    </source>
</evidence>
<dbReference type="InterPro" id="IPR025681">
    <property type="entry name" value="COOH-NH2_lig"/>
</dbReference>
<proteinExistence type="predicted"/>
<dbReference type="OrthoDB" id="2078085at2"/>
<reference evidence="1 2" key="1">
    <citation type="submission" date="2019-01" db="EMBL/GenBank/DDBJ databases">
        <title>Chengkuizengella sp. nov., isolated from deep-sea sediment of East Pacific Ocean.</title>
        <authorList>
            <person name="Yang J."/>
            <person name="Lai Q."/>
            <person name="Shao Z."/>
        </authorList>
    </citation>
    <scope>NUCLEOTIDE SEQUENCE [LARGE SCALE GENOMIC DNA]</scope>
    <source>
        <strain evidence="1 2">YPA3-1-1</strain>
    </source>
</reference>
<protein>
    <recommendedName>
        <fullName evidence="3">Phage phiEco32-like COOH.NH2 ligase-type 2</fullName>
    </recommendedName>
</protein>
<dbReference type="EMBL" id="SIJB01000047">
    <property type="protein sequence ID" value="NBI30956.1"/>
    <property type="molecule type" value="Genomic_DNA"/>
</dbReference>
<organism evidence="1 2">
    <name type="scientific">Chengkuizengella marina</name>
    <dbReference type="NCBI Taxonomy" id="2507566"/>
    <lineage>
        <taxon>Bacteria</taxon>
        <taxon>Bacillati</taxon>
        <taxon>Bacillota</taxon>
        <taxon>Bacilli</taxon>
        <taxon>Bacillales</taxon>
        <taxon>Paenibacillaceae</taxon>
        <taxon>Chengkuizengella</taxon>
    </lineage>
</organism>
<dbReference type="Proteomes" id="UP000448943">
    <property type="component" value="Unassembled WGS sequence"/>
</dbReference>
<dbReference type="Pfam" id="PF14395">
    <property type="entry name" value="COOH-NH2_lig"/>
    <property type="match status" value="1"/>
</dbReference>
<name>A0A6N9Q7V4_9BACL</name>
<keyword evidence="2" id="KW-1185">Reference proteome</keyword>
<dbReference type="RefSeq" id="WP_160647764.1">
    <property type="nucleotide sequence ID" value="NZ_SIJB01000047.1"/>
</dbReference>
<evidence type="ECO:0000313" key="2">
    <source>
        <dbReference type="Proteomes" id="UP000448943"/>
    </source>
</evidence>
<comment type="caution">
    <text evidence="1">The sequence shown here is derived from an EMBL/GenBank/DDBJ whole genome shotgun (WGS) entry which is preliminary data.</text>
</comment>
<evidence type="ECO:0000313" key="1">
    <source>
        <dbReference type="EMBL" id="NBI30956.1"/>
    </source>
</evidence>
<gene>
    <name evidence="1" type="ORF">ERL59_18555</name>
</gene>
<dbReference type="AlphaFoldDB" id="A0A6N9Q7V4"/>
<sequence>MNPLFLLHGNDPALKCLWTNSLIRHGTHLPKSLSKDTVIIQWDNETRVSAEYKVLNSAHFTEKAADKEFMIKSLNHQGIHVQTPSSQNIYLQVFLVPVFHLRVLALYRCSLHTENILYPQSEVNFDLRNRQHRLISRYAIRAIYALGLDYGVVKVGLISARKCTVLDVIPTPKLDHNMRELFSKAICLYHGELIEERKRTNEALLGLDVEFLLRNDKGKITFASNFFNRRGKVGCDSVVNGNKWIFPIAELRPNPSKIPKQLTINIFKLMHFAQEQINDPSIEWLAGGMPVKGLPLGGHIHMSQIWLNSFLLRALDNYLTLPIMLLEDRTSLLRRPKYGFLGDFRTQTHGGFEYRSLPSWIVSPKITKGVLTLTRLIANHYWDLKSRPLNDETIQVHFYNGNKEELYPYVEKIWSELEGLDSYASYSKDLQSFKKQLFEKRSWDEQLDIRTSWRVPPFDTLPYK</sequence>